<evidence type="ECO:0000313" key="4">
    <source>
        <dbReference type="Proteomes" id="UP000550501"/>
    </source>
</evidence>
<dbReference type="GO" id="GO:0003824">
    <property type="term" value="F:catalytic activity"/>
    <property type="evidence" value="ECO:0007669"/>
    <property type="project" value="UniProtKB-ARBA"/>
</dbReference>
<proteinExistence type="predicted"/>
<dbReference type="Proteomes" id="UP000550501">
    <property type="component" value="Unassembled WGS sequence"/>
</dbReference>
<dbReference type="InterPro" id="IPR052897">
    <property type="entry name" value="Sec-Metab_Biosynth_Hydrolase"/>
</dbReference>
<dbReference type="EMBL" id="JACHVU010000001">
    <property type="protein sequence ID" value="MBB2988640.1"/>
    <property type="molecule type" value="Genomic_DNA"/>
</dbReference>
<feature type="chain" id="PRO_5032295887" evidence="1">
    <location>
        <begin position="29"/>
        <end position="277"/>
    </location>
</feature>
<comment type="caution">
    <text evidence="3">The sequence shown here is derived from an EMBL/GenBank/DDBJ whole genome shotgun (WGS) entry which is preliminary data.</text>
</comment>
<gene>
    <name evidence="3" type="ORF">FHR72_000097</name>
</gene>
<dbReference type="InterPro" id="IPR029058">
    <property type="entry name" value="AB_hydrolase_fold"/>
</dbReference>
<evidence type="ECO:0000256" key="1">
    <source>
        <dbReference type="SAM" id="SignalP"/>
    </source>
</evidence>
<keyword evidence="1" id="KW-0732">Signal</keyword>
<feature type="signal peptide" evidence="1">
    <location>
        <begin position="1"/>
        <end position="28"/>
    </location>
</feature>
<protein>
    <submittedName>
        <fullName evidence="3">Pimeloyl-ACP methyl ester carboxylesterase</fullName>
    </submittedName>
</protein>
<evidence type="ECO:0000259" key="2">
    <source>
        <dbReference type="Pfam" id="PF12697"/>
    </source>
</evidence>
<name>A0A839PX39_MYCIR</name>
<keyword evidence="4" id="KW-1185">Reference proteome</keyword>
<dbReference type="Pfam" id="PF12697">
    <property type="entry name" value="Abhydrolase_6"/>
    <property type="match status" value="1"/>
</dbReference>
<dbReference type="PANTHER" id="PTHR37017">
    <property type="entry name" value="AB HYDROLASE-1 DOMAIN-CONTAINING PROTEIN-RELATED"/>
    <property type="match status" value="1"/>
</dbReference>
<dbReference type="AlphaFoldDB" id="A0A839PX39"/>
<sequence>MPFTGILAKVVAGATLATLAAGCGGAAADPQSPSAPRDTAGLPTVVLVHGAFADSSSWNGVVAGLQRDGYPVLAVANPLRGLHSDAEYVGSVLDSVSGPVVLAGHSYGGSVMSQAAVGRPNVKALVFIASFLLEPGESTSQLAAKFPGAQLGPALEPAPFPLPGGGTGNDLYIKQAEFRRVFAADVAPETTALMAATQRPIAESALNEPATAAAWKTIPSWNLVTTQDLAIPAESMRFMSTRAHSHTVEVDASHAVTVSAPGAVADLIAEAARATAA</sequence>
<reference evidence="3 4" key="1">
    <citation type="submission" date="2020-08" db="EMBL/GenBank/DDBJ databases">
        <title>The Agave Microbiome: Exploring the role of microbial communities in plant adaptations to desert environments.</title>
        <authorList>
            <person name="Partida-Martinez L.P."/>
        </authorList>
    </citation>
    <scope>NUCLEOTIDE SEQUENCE [LARGE SCALE GENOMIC DNA]</scope>
    <source>
        <strain evidence="3 4">AT2.18</strain>
    </source>
</reference>
<dbReference type="SUPFAM" id="SSF53474">
    <property type="entry name" value="alpha/beta-Hydrolases"/>
    <property type="match status" value="1"/>
</dbReference>
<dbReference type="InterPro" id="IPR000073">
    <property type="entry name" value="AB_hydrolase_1"/>
</dbReference>
<dbReference type="RefSeq" id="WP_183465954.1">
    <property type="nucleotide sequence ID" value="NZ_JACHVU010000001.1"/>
</dbReference>
<dbReference type="PANTHER" id="PTHR37017:SF11">
    <property type="entry name" value="ESTERASE_LIPASE_THIOESTERASE DOMAIN-CONTAINING PROTEIN"/>
    <property type="match status" value="1"/>
</dbReference>
<evidence type="ECO:0000313" key="3">
    <source>
        <dbReference type="EMBL" id="MBB2988640.1"/>
    </source>
</evidence>
<organism evidence="3 4">
    <name type="scientific">Mycolicibacterium iranicum</name>
    <name type="common">Mycobacterium iranicum</name>
    <dbReference type="NCBI Taxonomy" id="912594"/>
    <lineage>
        <taxon>Bacteria</taxon>
        <taxon>Bacillati</taxon>
        <taxon>Actinomycetota</taxon>
        <taxon>Actinomycetes</taxon>
        <taxon>Mycobacteriales</taxon>
        <taxon>Mycobacteriaceae</taxon>
        <taxon>Mycolicibacterium</taxon>
    </lineage>
</organism>
<feature type="domain" description="AB hydrolase-1" evidence="2">
    <location>
        <begin position="45"/>
        <end position="266"/>
    </location>
</feature>
<dbReference type="Gene3D" id="3.40.50.1820">
    <property type="entry name" value="alpha/beta hydrolase"/>
    <property type="match status" value="1"/>
</dbReference>
<accession>A0A839PX39</accession>